<dbReference type="RefSeq" id="WP_071077713.1">
    <property type="nucleotide sequence ID" value="NZ_LFKP01000008.1"/>
</dbReference>
<proteinExistence type="predicted"/>
<accession>A0A1S1U7S9</accession>
<sequence length="134" mass="14719">MTGQADNRPRPTFGVNKTKRRRSGVTLPKQGSRSYALLQAMLAGPGTFYQICERAGFDIEEAGMEHRLRMIFSRFIQGNVRLAGIRYVLKDASRAALLGAEPELPGQVATPHFRGTVGAMPVVVVRRPAAEVRP</sequence>
<evidence type="ECO:0000313" key="2">
    <source>
        <dbReference type="EMBL" id="OHV96218.1"/>
    </source>
</evidence>
<evidence type="ECO:0000256" key="1">
    <source>
        <dbReference type="SAM" id="MobiDB-lite"/>
    </source>
</evidence>
<dbReference type="EMBL" id="LFKP01000008">
    <property type="protein sequence ID" value="OHV96218.1"/>
    <property type="molecule type" value="Genomic_DNA"/>
</dbReference>
<protein>
    <submittedName>
        <fullName evidence="2">Uncharacterized protein</fullName>
    </submittedName>
</protein>
<evidence type="ECO:0000313" key="3">
    <source>
        <dbReference type="Proteomes" id="UP000179840"/>
    </source>
</evidence>
<name>A0A1S1U7S9_9BURK</name>
<dbReference type="Proteomes" id="UP000179840">
    <property type="component" value="Unassembled WGS sequence"/>
</dbReference>
<gene>
    <name evidence="2" type="ORF">AKG95_15595</name>
</gene>
<comment type="caution">
    <text evidence="2">The sequence shown here is derived from an EMBL/GenBank/DDBJ whole genome shotgun (WGS) entry which is preliminary data.</text>
</comment>
<reference evidence="2 3" key="1">
    <citation type="submission" date="2015-06" db="EMBL/GenBank/DDBJ databases">
        <title>Draft genome sequencing of a biphenyl-degrading bacterium, Janthinobacterium lividum MEG1.</title>
        <authorList>
            <person name="Shimodaira J."/>
            <person name="Hatta T."/>
        </authorList>
    </citation>
    <scope>NUCLEOTIDE SEQUENCE [LARGE SCALE GENOMIC DNA]</scope>
    <source>
        <strain evidence="2 3">MEG1</strain>
    </source>
</reference>
<dbReference type="AlphaFoldDB" id="A0A1S1U7S9"/>
<feature type="region of interest" description="Disordered" evidence="1">
    <location>
        <begin position="1"/>
        <end position="28"/>
    </location>
</feature>
<organism evidence="2 3">
    <name type="scientific">Janthinobacterium lividum</name>
    <dbReference type="NCBI Taxonomy" id="29581"/>
    <lineage>
        <taxon>Bacteria</taxon>
        <taxon>Pseudomonadati</taxon>
        <taxon>Pseudomonadota</taxon>
        <taxon>Betaproteobacteria</taxon>
        <taxon>Burkholderiales</taxon>
        <taxon>Oxalobacteraceae</taxon>
        <taxon>Janthinobacterium</taxon>
    </lineage>
</organism>